<dbReference type="SUPFAM" id="SSF50129">
    <property type="entry name" value="GroES-like"/>
    <property type="match status" value="1"/>
</dbReference>
<dbReference type="STRING" id="27334.A0A0A2JQY4"/>
<dbReference type="PhylomeDB" id="A0A0A2JQY4"/>
<dbReference type="GO" id="GO:0000166">
    <property type="term" value="F:nucleotide binding"/>
    <property type="evidence" value="ECO:0007669"/>
    <property type="project" value="UniProtKB-KW"/>
</dbReference>
<dbReference type="SUPFAM" id="SSF51735">
    <property type="entry name" value="NAD(P)-binding Rossmann-fold domains"/>
    <property type="match status" value="1"/>
</dbReference>
<evidence type="ECO:0000259" key="6">
    <source>
        <dbReference type="SMART" id="SM00829"/>
    </source>
</evidence>
<evidence type="ECO:0000256" key="3">
    <source>
        <dbReference type="ARBA" id="ARBA00022741"/>
    </source>
</evidence>
<keyword evidence="5" id="KW-0560">Oxidoreductase</keyword>
<dbReference type="SMART" id="SM00829">
    <property type="entry name" value="PKS_ER"/>
    <property type="match status" value="1"/>
</dbReference>
<keyword evidence="8" id="KW-1185">Reference proteome</keyword>
<dbReference type="InterPro" id="IPR020843">
    <property type="entry name" value="ER"/>
</dbReference>
<dbReference type="PANTHER" id="PTHR45348:SF1">
    <property type="entry name" value="TRANS-ENOYL REDUCTASE STHE"/>
    <property type="match status" value="1"/>
</dbReference>
<dbReference type="EMBL" id="JQFZ01000152">
    <property type="protein sequence ID" value="KGO57216.1"/>
    <property type="molecule type" value="Genomic_DNA"/>
</dbReference>
<comment type="subunit">
    <text evidence="2">Monomer.</text>
</comment>
<dbReference type="InterPro" id="IPR013149">
    <property type="entry name" value="ADH-like_C"/>
</dbReference>
<dbReference type="VEuPathDB" id="FungiDB:PEXP_073990"/>
<dbReference type="InterPro" id="IPR036291">
    <property type="entry name" value="NAD(P)-bd_dom_sf"/>
</dbReference>
<evidence type="ECO:0000313" key="8">
    <source>
        <dbReference type="Proteomes" id="UP000030143"/>
    </source>
</evidence>
<dbReference type="CDD" id="cd08249">
    <property type="entry name" value="enoyl_reductase_like"/>
    <property type="match status" value="1"/>
</dbReference>
<protein>
    <submittedName>
        <fullName evidence="7">Polyketide synthase, enoylreductase</fullName>
    </submittedName>
</protein>
<feature type="domain" description="Enoyl reductase (ER)" evidence="6">
    <location>
        <begin position="18"/>
        <end position="287"/>
    </location>
</feature>
<evidence type="ECO:0000256" key="1">
    <source>
        <dbReference type="ARBA" id="ARBA00008072"/>
    </source>
</evidence>
<dbReference type="InterPro" id="IPR013154">
    <property type="entry name" value="ADH-like_N"/>
</dbReference>
<gene>
    <name evidence="7" type="ORF">PEX2_001900</name>
</gene>
<dbReference type="Pfam" id="PF08240">
    <property type="entry name" value="ADH_N"/>
    <property type="match status" value="1"/>
</dbReference>
<dbReference type="Pfam" id="PF00107">
    <property type="entry name" value="ADH_zinc_N"/>
    <property type="match status" value="1"/>
</dbReference>
<evidence type="ECO:0000313" key="7">
    <source>
        <dbReference type="EMBL" id="KGO57216.1"/>
    </source>
</evidence>
<dbReference type="AlphaFoldDB" id="A0A0A2JQY4"/>
<evidence type="ECO:0000256" key="2">
    <source>
        <dbReference type="ARBA" id="ARBA00011245"/>
    </source>
</evidence>
<dbReference type="RefSeq" id="XP_016598904.1">
    <property type="nucleotide sequence ID" value="XM_016737468.1"/>
</dbReference>
<reference evidence="7 8" key="1">
    <citation type="journal article" date="2015" name="Mol. Plant Microbe Interact.">
        <title>Genome, transcriptome, and functional analyses of Penicillium expansum provide new insights into secondary metabolism and pathogenicity.</title>
        <authorList>
            <person name="Ballester A.R."/>
            <person name="Marcet-Houben M."/>
            <person name="Levin E."/>
            <person name="Sela N."/>
            <person name="Selma-Lazaro C."/>
            <person name="Carmona L."/>
            <person name="Wisniewski M."/>
            <person name="Droby S."/>
            <person name="Gonzalez-Candelas L."/>
            <person name="Gabaldon T."/>
        </authorList>
    </citation>
    <scope>NUCLEOTIDE SEQUENCE [LARGE SCALE GENOMIC DNA]</scope>
    <source>
        <strain evidence="7 8">MD-8</strain>
    </source>
</reference>
<evidence type="ECO:0000256" key="5">
    <source>
        <dbReference type="ARBA" id="ARBA00023002"/>
    </source>
</evidence>
<dbReference type="PANTHER" id="PTHR45348">
    <property type="entry name" value="HYPOTHETICAL OXIDOREDUCTASE (EUROFUNG)"/>
    <property type="match status" value="1"/>
</dbReference>
<evidence type="ECO:0000256" key="4">
    <source>
        <dbReference type="ARBA" id="ARBA00022857"/>
    </source>
</evidence>
<organism evidence="7 8">
    <name type="scientific">Penicillium expansum</name>
    <name type="common">Blue mold rot fungus</name>
    <dbReference type="NCBI Taxonomy" id="27334"/>
    <lineage>
        <taxon>Eukaryota</taxon>
        <taxon>Fungi</taxon>
        <taxon>Dikarya</taxon>
        <taxon>Ascomycota</taxon>
        <taxon>Pezizomycotina</taxon>
        <taxon>Eurotiomycetes</taxon>
        <taxon>Eurotiomycetidae</taxon>
        <taxon>Eurotiales</taxon>
        <taxon>Aspergillaceae</taxon>
        <taxon>Penicillium</taxon>
    </lineage>
</organism>
<dbReference type="GO" id="GO:0016651">
    <property type="term" value="F:oxidoreductase activity, acting on NAD(P)H"/>
    <property type="evidence" value="ECO:0007669"/>
    <property type="project" value="InterPro"/>
</dbReference>
<dbReference type="Proteomes" id="UP000030143">
    <property type="component" value="Unassembled WGS sequence"/>
</dbReference>
<dbReference type="HOGENOM" id="CLU_026673_16_1_1"/>
<name>A0A0A2JQY4_PENEN</name>
<comment type="caution">
    <text evidence="7">The sequence shown here is derived from an EMBL/GenBank/DDBJ whole genome shotgun (WGS) entry which is preliminary data.</text>
</comment>
<dbReference type="Gene3D" id="3.40.50.720">
    <property type="entry name" value="NAD(P)-binding Rossmann-like Domain"/>
    <property type="match status" value="1"/>
</dbReference>
<proteinExistence type="inferred from homology"/>
<keyword evidence="4" id="KW-0521">NADP</keyword>
<comment type="similarity">
    <text evidence="1">Belongs to the zinc-containing alcohol dehydrogenase family.</text>
</comment>
<dbReference type="OrthoDB" id="48317at2759"/>
<sequence length="356" mass="38335">MTLNIPSSQTIIRQHDDGILKVTPGSPIPEIEGHHVLVRTHAVGLCPCDFKMPLRFPTSGLWNGCDFSGTVAAVGSDVTRFQVGDTVFGAVHASNQADPQSGSYAEYLKAEADYIFKTPPGIDHMKATAMYGTGIATIAMALYSLKIAGDLSAPAEGKASETVLVFGGSSTVGMMAIQLLKLLGHRVISTSSEKNMELVKSYGAEEVFDYRSPTCGADIKKYTKNSLRNVIDPFGEVKTMSICYEAIGRAGGKYCALEQYQEALATRRTVKPFLIMGSSIAGRGLVLPDPYGSPPDPELGAWSLNFYKDLQVLVDEGKLKECPQEILPGKFDAILPGLDRLKNKQVSGKKLIVPLV</sequence>
<accession>A0A0A2JQY4</accession>
<dbReference type="GeneID" id="27672887"/>
<keyword evidence="3" id="KW-0547">Nucleotide-binding</keyword>
<dbReference type="InterPro" id="IPR047122">
    <property type="entry name" value="Trans-enoyl_RdTase-like"/>
</dbReference>
<dbReference type="InterPro" id="IPR011032">
    <property type="entry name" value="GroES-like_sf"/>
</dbReference>
<dbReference type="Gene3D" id="3.90.180.10">
    <property type="entry name" value="Medium-chain alcohol dehydrogenases, catalytic domain"/>
    <property type="match status" value="1"/>
</dbReference>